<dbReference type="SUPFAM" id="SSF49468">
    <property type="entry name" value="VHL"/>
    <property type="match status" value="1"/>
</dbReference>
<organism evidence="3 4">
    <name type="scientific">Pleodorina starrii</name>
    <dbReference type="NCBI Taxonomy" id="330485"/>
    <lineage>
        <taxon>Eukaryota</taxon>
        <taxon>Viridiplantae</taxon>
        <taxon>Chlorophyta</taxon>
        <taxon>core chlorophytes</taxon>
        <taxon>Chlorophyceae</taxon>
        <taxon>CS clade</taxon>
        <taxon>Chlamydomonadales</taxon>
        <taxon>Volvocaceae</taxon>
        <taxon>Pleodorina</taxon>
    </lineage>
</organism>
<dbReference type="EMBL" id="BRXU01000046">
    <property type="protein sequence ID" value="GLC61418.1"/>
    <property type="molecule type" value="Genomic_DNA"/>
</dbReference>
<gene>
    <name evidence="3" type="primary">PLEST007718</name>
    <name evidence="3" type="ORF">PLESTB_001754500</name>
</gene>
<protein>
    <recommendedName>
        <fullName evidence="2">von Hippel-Lindau disease tumour suppressor beta domain-containing protein</fullName>
    </recommendedName>
</protein>
<dbReference type="InterPro" id="IPR024053">
    <property type="entry name" value="VHL_beta_dom"/>
</dbReference>
<evidence type="ECO:0000256" key="1">
    <source>
        <dbReference type="SAM" id="MobiDB-lite"/>
    </source>
</evidence>
<accession>A0A9W6C033</accession>
<dbReference type="OrthoDB" id="413400at2759"/>
<sequence length="115" mass="12378">MEAPPEAASPPTCSWTDHTTGPTKLVIKNSSGKRVQLVWLSYDGADQIYNVLEDGQEAQQDTYSTHVWELRDEDGVRILQYAGPPAKLQVLQAGVSVVGLPPTPSAEAEQPPPGP</sequence>
<dbReference type="Gene3D" id="2.60.40.780">
    <property type="entry name" value="von Hippel-Lindau disease tumour suppressor, beta domain"/>
    <property type="match status" value="1"/>
</dbReference>
<feature type="domain" description="von Hippel-Lindau disease tumour suppressor beta" evidence="2">
    <location>
        <begin position="22"/>
        <end position="74"/>
    </location>
</feature>
<dbReference type="AlphaFoldDB" id="A0A9W6C033"/>
<dbReference type="Pfam" id="PF01847">
    <property type="entry name" value="VHL"/>
    <property type="match status" value="1"/>
</dbReference>
<evidence type="ECO:0000259" key="2">
    <source>
        <dbReference type="Pfam" id="PF01847"/>
    </source>
</evidence>
<name>A0A9W6C033_9CHLO</name>
<proteinExistence type="predicted"/>
<keyword evidence="4" id="KW-1185">Reference proteome</keyword>
<evidence type="ECO:0000313" key="3">
    <source>
        <dbReference type="EMBL" id="GLC61418.1"/>
    </source>
</evidence>
<feature type="region of interest" description="Disordered" evidence="1">
    <location>
        <begin position="1"/>
        <end position="22"/>
    </location>
</feature>
<dbReference type="InterPro" id="IPR037140">
    <property type="entry name" value="VHL_beta_dom_sf"/>
</dbReference>
<feature type="compositionally biased region" description="Polar residues" evidence="1">
    <location>
        <begin position="11"/>
        <end position="22"/>
    </location>
</feature>
<dbReference type="Proteomes" id="UP001165080">
    <property type="component" value="Unassembled WGS sequence"/>
</dbReference>
<dbReference type="InterPro" id="IPR036208">
    <property type="entry name" value="VHL_sf"/>
</dbReference>
<evidence type="ECO:0000313" key="4">
    <source>
        <dbReference type="Proteomes" id="UP001165080"/>
    </source>
</evidence>
<reference evidence="3 4" key="1">
    <citation type="journal article" date="2023" name="Commun. Biol.">
        <title>Reorganization of the ancestral sex-determining regions during the evolution of trioecy in Pleodorina starrii.</title>
        <authorList>
            <person name="Takahashi K."/>
            <person name="Suzuki S."/>
            <person name="Kawai-Toyooka H."/>
            <person name="Yamamoto K."/>
            <person name="Hamaji T."/>
            <person name="Ootsuki R."/>
            <person name="Yamaguchi H."/>
            <person name="Kawachi M."/>
            <person name="Higashiyama T."/>
            <person name="Nozaki H."/>
        </authorList>
    </citation>
    <scope>NUCLEOTIDE SEQUENCE [LARGE SCALE GENOMIC DNA]</scope>
    <source>
        <strain evidence="3 4">NIES-4479</strain>
    </source>
</reference>
<comment type="caution">
    <text evidence="3">The sequence shown here is derived from an EMBL/GenBank/DDBJ whole genome shotgun (WGS) entry which is preliminary data.</text>
</comment>